<comment type="caution">
    <text evidence="2">The sequence shown here is derived from an EMBL/GenBank/DDBJ whole genome shotgun (WGS) entry which is preliminary data.</text>
</comment>
<proteinExistence type="predicted"/>
<organism evidence="2 3">
    <name type="scientific">Stephania yunnanensis</name>
    <dbReference type="NCBI Taxonomy" id="152371"/>
    <lineage>
        <taxon>Eukaryota</taxon>
        <taxon>Viridiplantae</taxon>
        <taxon>Streptophyta</taxon>
        <taxon>Embryophyta</taxon>
        <taxon>Tracheophyta</taxon>
        <taxon>Spermatophyta</taxon>
        <taxon>Magnoliopsida</taxon>
        <taxon>Ranunculales</taxon>
        <taxon>Menispermaceae</taxon>
        <taxon>Menispermoideae</taxon>
        <taxon>Cissampelideae</taxon>
        <taxon>Stephania</taxon>
    </lineage>
</organism>
<dbReference type="Proteomes" id="UP001420932">
    <property type="component" value="Unassembled WGS sequence"/>
</dbReference>
<accession>A0AAP0Q3T0</accession>
<gene>
    <name evidence="2" type="ORF">Syun_003333</name>
</gene>
<evidence type="ECO:0000256" key="1">
    <source>
        <dbReference type="SAM" id="MobiDB-lite"/>
    </source>
</evidence>
<feature type="compositionally biased region" description="Basic and acidic residues" evidence="1">
    <location>
        <begin position="54"/>
        <end position="63"/>
    </location>
</feature>
<evidence type="ECO:0000313" key="3">
    <source>
        <dbReference type="Proteomes" id="UP001420932"/>
    </source>
</evidence>
<name>A0AAP0Q3T0_9MAGN</name>
<evidence type="ECO:0000313" key="2">
    <source>
        <dbReference type="EMBL" id="KAK9162431.1"/>
    </source>
</evidence>
<feature type="compositionally biased region" description="Basic and acidic residues" evidence="1">
    <location>
        <begin position="1"/>
        <end position="24"/>
    </location>
</feature>
<protein>
    <submittedName>
        <fullName evidence="2">Uncharacterized protein</fullName>
    </submittedName>
</protein>
<sequence>MTESVREISGERRRCSTSGARREVTAQPARPRTVGGQQRRRAQGGAESGCATARGDDGEEARWRPPLIKIPRRAEARESYATTSK</sequence>
<dbReference type="AlphaFoldDB" id="A0AAP0Q3T0"/>
<reference evidence="2 3" key="1">
    <citation type="submission" date="2024-01" db="EMBL/GenBank/DDBJ databases">
        <title>Genome assemblies of Stephania.</title>
        <authorList>
            <person name="Yang L."/>
        </authorList>
    </citation>
    <scope>NUCLEOTIDE SEQUENCE [LARGE SCALE GENOMIC DNA]</scope>
    <source>
        <strain evidence="2">YNDBR</strain>
        <tissue evidence="2">Leaf</tissue>
    </source>
</reference>
<feature type="region of interest" description="Disordered" evidence="1">
    <location>
        <begin position="1"/>
        <end position="85"/>
    </location>
</feature>
<dbReference type="EMBL" id="JBBNAF010000002">
    <property type="protein sequence ID" value="KAK9162431.1"/>
    <property type="molecule type" value="Genomic_DNA"/>
</dbReference>
<keyword evidence="3" id="KW-1185">Reference proteome</keyword>